<dbReference type="InterPro" id="IPR016024">
    <property type="entry name" value="ARM-type_fold"/>
</dbReference>
<sequence length="280" mass="29896">MAASAARGDTVRMQKLLELLEALRGVDSAVRREAATALGELGAAEAVPHLLEALRGGAGRHGRQEAAVRREAAGALGKLGAAEAAPQLLEALRCGATPIRMCARRRRGRSGSSAPRRPRPGSWRRCRATPISDVRREAANAFWKFGALEVAPGLLRMLEEDGDSEFRRTAAKVLDRFDPKDLALQLVRTVRNRDMGIPWRETAASELARLVTKDAAVALALADEHADALHDAAQEEEVGKVFRDSCAKAVGKIDAAHAQAADDAARHGTATQHRASTSGS</sequence>
<feature type="compositionally biased region" description="Polar residues" evidence="1">
    <location>
        <begin position="269"/>
        <end position="280"/>
    </location>
</feature>
<organism evidence="2 3">
    <name type="scientific">Prorocentrum cordatum</name>
    <dbReference type="NCBI Taxonomy" id="2364126"/>
    <lineage>
        <taxon>Eukaryota</taxon>
        <taxon>Sar</taxon>
        <taxon>Alveolata</taxon>
        <taxon>Dinophyceae</taxon>
        <taxon>Prorocentrales</taxon>
        <taxon>Prorocentraceae</taxon>
        <taxon>Prorocentrum</taxon>
    </lineage>
</organism>
<dbReference type="PANTHER" id="PTHR12697:SF5">
    <property type="entry name" value="DEOXYHYPUSINE HYDROXYLASE"/>
    <property type="match status" value="1"/>
</dbReference>
<feature type="region of interest" description="Disordered" evidence="1">
    <location>
        <begin position="104"/>
        <end position="125"/>
    </location>
</feature>
<name>A0ABN9PHE9_9DINO</name>
<dbReference type="InterPro" id="IPR004155">
    <property type="entry name" value="PBS_lyase_HEAT"/>
</dbReference>
<protein>
    <recommendedName>
        <fullName evidence="4">HEAT repeat domain-containing protein</fullName>
    </recommendedName>
</protein>
<dbReference type="SMART" id="SM00567">
    <property type="entry name" value="EZ_HEAT"/>
    <property type="match status" value="3"/>
</dbReference>
<gene>
    <name evidence="2" type="ORF">PCOR1329_LOCUS2049</name>
</gene>
<evidence type="ECO:0000256" key="1">
    <source>
        <dbReference type="SAM" id="MobiDB-lite"/>
    </source>
</evidence>
<reference evidence="2" key="1">
    <citation type="submission" date="2023-10" db="EMBL/GenBank/DDBJ databases">
        <authorList>
            <person name="Chen Y."/>
            <person name="Shah S."/>
            <person name="Dougan E. K."/>
            <person name="Thang M."/>
            <person name="Chan C."/>
        </authorList>
    </citation>
    <scope>NUCLEOTIDE SEQUENCE [LARGE SCALE GENOMIC DNA]</scope>
</reference>
<proteinExistence type="predicted"/>
<dbReference type="PANTHER" id="PTHR12697">
    <property type="entry name" value="PBS LYASE HEAT-LIKE PROTEIN"/>
    <property type="match status" value="1"/>
</dbReference>
<dbReference type="EMBL" id="CAUYUJ010000506">
    <property type="protein sequence ID" value="CAK0790961.1"/>
    <property type="molecule type" value="Genomic_DNA"/>
</dbReference>
<keyword evidence="3" id="KW-1185">Reference proteome</keyword>
<comment type="caution">
    <text evidence="2">The sequence shown here is derived from an EMBL/GenBank/DDBJ whole genome shotgun (WGS) entry which is preliminary data.</text>
</comment>
<evidence type="ECO:0000313" key="3">
    <source>
        <dbReference type="Proteomes" id="UP001189429"/>
    </source>
</evidence>
<dbReference type="InterPro" id="IPR011989">
    <property type="entry name" value="ARM-like"/>
</dbReference>
<dbReference type="Pfam" id="PF13646">
    <property type="entry name" value="HEAT_2"/>
    <property type="match status" value="1"/>
</dbReference>
<feature type="region of interest" description="Disordered" evidence="1">
    <location>
        <begin position="257"/>
        <end position="280"/>
    </location>
</feature>
<feature type="compositionally biased region" description="Basic residues" evidence="1">
    <location>
        <begin position="116"/>
        <end position="125"/>
    </location>
</feature>
<evidence type="ECO:0008006" key="4">
    <source>
        <dbReference type="Google" id="ProtNLM"/>
    </source>
</evidence>
<dbReference type="SUPFAM" id="SSF48371">
    <property type="entry name" value="ARM repeat"/>
    <property type="match status" value="2"/>
</dbReference>
<dbReference type="Proteomes" id="UP001189429">
    <property type="component" value="Unassembled WGS sequence"/>
</dbReference>
<evidence type="ECO:0000313" key="2">
    <source>
        <dbReference type="EMBL" id="CAK0790961.1"/>
    </source>
</evidence>
<accession>A0ABN9PHE9</accession>
<dbReference type="Gene3D" id="1.25.10.10">
    <property type="entry name" value="Leucine-rich Repeat Variant"/>
    <property type="match status" value="2"/>
</dbReference>